<dbReference type="Proteomes" id="UP000447873">
    <property type="component" value="Unassembled WGS sequence"/>
</dbReference>
<feature type="binding site" description="axial binding residue" evidence="6">
    <location>
        <position position="447"/>
    </location>
    <ligand>
        <name>heme</name>
        <dbReference type="ChEBI" id="CHEBI:30413"/>
    </ligand>
    <ligandPart>
        <name>Fe</name>
        <dbReference type="ChEBI" id="CHEBI:18248"/>
    </ligandPart>
</feature>
<dbReference type="CDD" id="cd11058">
    <property type="entry name" value="CYP60B-like"/>
    <property type="match status" value="1"/>
</dbReference>
<dbReference type="GO" id="GO:0016705">
    <property type="term" value="F:oxidoreductase activity, acting on paired donors, with incorporation or reduction of molecular oxygen"/>
    <property type="evidence" value="ECO:0007669"/>
    <property type="project" value="InterPro"/>
</dbReference>
<sequence>MSNNTTGVPQVSEQWLILAILIATAVLYPTLYMIYNVFFHPLRKYPGPMIAAATPLYYAYSVMKGRQASHNSALHAKYGEVVRVKPNELSFISESVWKDVYMNRQGQPQMEKARRDHFLPHPGIFNITNAPDDVHSRQRRAVSHAFSEKALREQEPLIRKYMDLLVDYLRDKEQKHESFDLVLPLNYATFDIIADLAFGESFQALEKKATHPWIETFFDRLRSGCIMYELMDMPVISPLIHIFVRPQILKKMRNGDFVKDRIAARIERGVGDRPDLMSFVLKNNAAGKGMSEKETIATFDVFMAAGSETTGTLLCGAIYLLQKNPRVMTKLKAEIRGAFNNNQEIDLAKIRQLPYLRAVIEESMRVYSPAPQGINRITPPSGAMIAGKYVPGNVTVGVHLATAFRSPINFADPLDFIPERWIETENPRFKNDKREVLKPFSAGPRNCIGQNLAYAEIELVLTNILFNFDLELVDERGNWLEQDSYILWVKEPLMVKVKSAGPR</sequence>
<dbReference type="PRINTS" id="PR00385">
    <property type="entry name" value="P450"/>
</dbReference>
<accession>A0A8H3YSS6</accession>
<dbReference type="GO" id="GO:0020037">
    <property type="term" value="F:heme binding"/>
    <property type="evidence" value="ECO:0007669"/>
    <property type="project" value="InterPro"/>
</dbReference>
<dbReference type="InterPro" id="IPR001128">
    <property type="entry name" value="Cyt_P450"/>
</dbReference>
<dbReference type="EMBL" id="WNWS01000273">
    <property type="protein sequence ID" value="KAE9972310.1"/>
    <property type="molecule type" value="Genomic_DNA"/>
</dbReference>
<evidence type="ECO:0000256" key="7">
    <source>
        <dbReference type="RuleBase" id="RU000461"/>
    </source>
</evidence>
<evidence type="ECO:0000256" key="4">
    <source>
        <dbReference type="ARBA" id="ARBA00022723"/>
    </source>
</evidence>
<keyword evidence="8" id="KW-0812">Transmembrane</keyword>
<proteinExistence type="inferred from homology"/>
<dbReference type="GO" id="GO:0004497">
    <property type="term" value="F:monooxygenase activity"/>
    <property type="evidence" value="ECO:0007669"/>
    <property type="project" value="UniProtKB-KW"/>
</dbReference>
<evidence type="ECO:0000256" key="6">
    <source>
        <dbReference type="PIRSR" id="PIRSR602401-1"/>
    </source>
</evidence>
<comment type="cofactor">
    <cofactor evidence="1 6">
        <name>heme</name>
        <dbReference type="ChEBI" id="CHEBI:30413"/>
    </cofactor>
</comment>
<name>A0A8H3YSS6_VENIN</name>
<dbReference type="InterPro" id="IPR036396">
    <property type="entry name" value="Cyt_P450_sf"/>
</dbReference>
<keyword evidence="3 6" id="KW-0349">Heme</keyword>
<evidence type="ECO:0000313" key="12">
    <source>
        <dbReference type="Proteomes" id="UP000447873"/>
    </source>
</evidence>
<evidence type="ECO:0000256" key="1">
    <source>
        <dbReference type="ARBA" id="ARBA00001971"/>
    </source>
</evidence>
<evidence type="ECO:0000256" key="2">
    <source>
        <dbReference type="ARBA" id="ARBA00010617"/>
    </source>
</evidence>
<dbReference type="Proteomes" id="UP000433883">
    <property type="component" value="Unassembled WGS sequence"/>
</dbReference>
<dbReference type="InterPro" id="IPR002401">
    <property type="entry name" value="Cyt_P450_E_grp-I"/>
</dbReference>
<keyword evidence="13" id="KW-1185">Reference proteome</keyword>
<evidence type="ECO:0000256" key="8">
    <source>
        <dbReference type="SAM" id="Phobius"/>
    </source>
</evidence>
<dbReference type="InterPro" id="IPR017972">
    <property type="entry name" value="Cyt_P450_CS"/>
</dbReference>
<dbReference type="AlphaFoldDB" id="A0A8H3YSS6"/>
<dbReference type="Pfam" id="PF00067">
    <property type="entry name" value="p450"/>
    <property type="match status" value="1"/>
</dbReference>
<comment type="caution">
    <text evidence="10">The sequence shown here is derived from an EMBL/GenBank/DDBJ whole genome shotgun (WGS) entry which is preliminary data.</text>
</comment>
<dbReference type="Gene3D" id="1.10.630.10">
    <property type="entry name" value="Cytochrome P450"/>
    <property type="match status" value="1"/>
</dbReference>
<dbReference type="Proteomes" id="UP000490939">
    <property type="component" value="Unassembled WGS sequence"/>
</dbReference>
<evidence type="ECO:0000256" key="5">
    <source>
        <dbReference type="ARBA" id="ARBA00023004"/>
    </source>
</evidence>
<protein>
    <recommendedName>
        <fullName evidence="14">Cytochrome P450</fullName>
    </recommendedName>
</protein>
<organism evidence="10 12">
    <name type="scientific">Venturia inaequalis</name>
    <name type="common">Apple scab fungus</name>
    <dbReference type="NCBI Taxonomy" id="5025"/>
    <lineage>
        <taxon>Eukaryota</taxon>
        <taxon>Fungi</taxon>
        <taxon>Dikarya</taxon>
        <taxon>Ascomycota</taxon>
        <taxon>Pezizomycotina</taxon>
        <taxon>Dothideomycetes</taxon>
        <taxon>Pleosporomycetidae</taxon>
        <taxon>Venturiales</taxon>
        <taxon>Venturiaceae</taxon>
        <taxon>Venturia</taxon>
    </lineage>
</organism>
<keyword evidence="7" id="KW-0503">Monooxygenase</keyword>
<dbReference type="GO" id="GO:0005506">
    <property type="term" value="F:iron ion binding"/>
    <property type="evidence" value="ECO:0007669"/>
    <property type="project" value="InterPro"/>
</dbReference>
<keyword evidence="8" id="KW-1133">Transmembrane helix</keyword>
<dbReference type="EMBL" id="WNWQ01000786">
    <property type="protein sequence ID" value="KAE9963770.1"/>
    <property type="molecule type" value="Genomic_DNA"/>
</dbReference>
<evidence type="ECO:0000313" key="11">
    <source>
        <dbReference type="EMBL" id="KAE9985253.1"/>
    </source>
</evidence>
<dbReference type="PANTHER" id="PTHR24305:SF210">
    <property type="entry name" value="CYTOCHROME P450 MONOOXYGENASE ASQL-RELATED"/>
    <property type="match status" value="1"/>
</dbReference>
<feature type="transmembrane region" description="Helical" evidence="8">
    <location>
        <begin position="15"/>
        <end position="35"/>
    </location>
</feature>
<reference evidence="10 12" key="1">
    <citation type="submission" date="2018-12" db="EMBL/GenBank/DDBJ databases">
        <title>Venturia inaequalis Genome Resource.</title>
        <authorList>
            <person name="Lichtner F.J."/>
        </authorList>
    </citation>
    <scope>NUCLEOTIDE SEQUENCE [LARGE SCALE GENOMIC DNA]</scope>
    <source>
        <strain evidence="10 12">120213</strain>
        <strain evidence="9">Bline_iso_100314</strain>
        <strain evidence="11 13">DMI_063113</strain>
    </source>
</reference>
<keyword evidence="7" id="KW-0560">Oxidoreductase</keyword>
<gene>
    <name evidence="9" type="ORF">BLS_008925</name>
    <name evidence="11" type="ORF">EG327_004776</name>
    <name evidence="10" type="ORF">EG328_005089</name>
</gene>
<keyword evidence="5 6" id="KW-0408">Iron</keyword>
<keyword evidence="4 6" id="KW-0479">Metal-binding</keyword>
<dbReference type="PRINTS" id="PR00463">
    <property type="entry name" value="EP450I"/>
</dbReference>
<dbReference type="PANTHER" id="PTHR24305">
    <property type="entry name" value="CYTOCHROME P450"/>
    <property type="match status" value="1"/>
</dbReference>
<evidence type="ECO:0000313" key="10">
    <source>
        <dbReference type="EMBL" id="KAE9972310.1"/>
    </source>
</evidence>
<evidence type="ECO:0000313" key="13">
    <source>
        <dbReference type="Proteomes" id="UP000490939"/>
    </source>
</evidence>
<comment type="similarity">
    <text evidence="2 7">Belongs to the cytochrome P450 family.</text>
</comment>
<dbReference type="EMBL" id="WNWR01000280">
    <property type="protein sequence ID" value="KAE9985253.1"/>
    <property type="molecule type" value="Genomic_DNA"/>
</dbReference>
<dbReference type="InterPro" id="IPR050121">
    <property type="entry name" value="Cytochrome_P450_monoxygenase"/>
</dbReference>
<dbReference type="PROSITE" id="PS00086">
    <property type="entry name" value="CYTOCHROME_P450"/>
    <property type="match status" value="1"/>
</dbReference>
<keyword evidence="8" id="KW-0472">Membrane</keyword>
<dbReference type="SUPFAM" id="SSF48264">
    <property type="entry name" value="Cytochrome P450"/>
    <property type="match status" value="1"/>
</dbReference>
<evidence type="ECO:0000313" key="9">
    <source>
        <dbReference type="EMBL" id="KAE9963770.1"/>
    </source>
</evidence>
<evidence type="ECO:0000256" key="3">
    <source>
        <dbReference type="ARBA" id="ARBA00022617"/>
    </source>
</evidence>
<evidence type="ECO:0008006" key="14">
    <source>
        <dbReference type="Google" id="ProtNLM"/>
    </source>
</evidence>